<dbReference type="EMBL" id="CAJPIZ010001567">
    <property type="protein sequence ID" value="CAG2103716.1"/>
    <property type="molecule type" value="Genomic_DNA"/>
</dbReference>
<keyword evidence="2" id="KW-1185">Reference proteome</keyword>
<gene>
    <name evidence="1" type="ORF">OSB1V03_LOCUS3743</name>
</gene>
<reference evidence="1" key="1">
    <citation type="submission" date="2020-11" db="EMBL/GenBank/DDBJ databases">
        <authorList>
            <person name="Tran Van P."/>
        </authorList>
    </citation>
    <scope>NUCLEOTIDE SEQUENCE</scope>
</reference>
<sequence length="69" mass="7447">MNVSHSYNSSSNQQLGVIVLNSDGSISESSGELMNDKKTAQIISWIISSIQMNECANPSDGHFNTITSK</sequence>
<name>A0A7R9PWF3_9ACAR</name>
<dbReference type="EMBL" id="OC856142">
    <property type="protein sequence ID" value="CAD7623286.1"/>
    <property type="molecule type" value="Genomic_DNA"/>
</dbReference>
<accession>A0A7R9PWF3</accession>
<protein>
    <submittedName>
        <fullName evidence="1">Uncharacterized protein</fullName>
    </submittedName>
</protein>
<dbReference type="AlphaFoldDB" id="A0A7R9PWF3"/>
<organism evidence="1">
    <name type="scientific">Medioppia subpectinata</name>
    <dbReference type="NCBI Taxonomy" id="1979941"/>
    <lineage>
        <taxon>Eukaryota</taxon>
        <taxon>Metazoa</taxon>
        <taxon>Ecdysozoa</taxon>
        <taxon>Arthropoda</taxon>
        <taxon>Chelicerata</taxon>
        <taxon>Arachnida</taxon>
        <taxon>Acari</taxon>
        <taxon>Acariformes</taxon>
        <taxon>Sarcoptiformes</taxon>
        <taxon>Oribatida</taxon>
        <taxon>Brachypylina</taxon>
        <taxon>Oppioidea</taxon>
        <taxon>Oppiidae</taxon>
        <taxon>Medioppia</taxon>
    </lineage>
</organism>
<proteinExistence type="predicted"/>
<evidence type="ECO:0000313" key="1">
    <source>
        <dbReference type="EMBL" id="CAD7623286.1"/>
    </source>
</evidence>
<dbReference type="OrthoDB" id="275011at2759"/>
<dbReference type="Proteomes" id="UP000759131">
    <property type="component" value="Unassembled WGS sequence"/>
</dbReference>
<evidence type="ECO:0000313" key="2">
    <source>
        <dbReference type="Proteomes" id="UP000759131"/>
    </source>
</evidence>